<sequence>MGDVLSPYTLSPPPSSSSSSTKSNIIMLYYGLAVVGTAAIALALYNYCVIRRCSRQQQPQPETTSGLVEVVVSRSMSFENSQSNLLSSFKYKKEEAEKKEKAQKEEEEEGDDDGSYDECPVCLSVFEEGEEVRKLPRCKHSFHAQCIDMWLHSHFDCPVCRTPVGPFFRRFPPETNNNNNSVEELPESGGV</sequence>
<evidence type="ECO:0000313" key="5">
    <source>
        <dbReference type="EMBL" id="RYR77238.1"/>
    </source>
</evidence>
<dbReference type="UniPathway" id="UPA00143"/>
<dbReference type="SUPFAM" id="SSF57850">
    <property type="entry name" value="RING/U-box"/>
    <property type="match status" value="1"/>
</dbReference>
<dbReference type="PANTHER" id="PTHR45676:SF84">
    <property type="entry name" value="RING-TYPE DOMAIN-CONTAINING PROTEIN"/>
    <property type="match status" value="1"/>
</dbReference>
<name>A0A445EP52_ARAHY</name>
<proteinExistence type="predicted"/>
<evidence type="ECO:0000256" key="1">
    <source>
        <dbReference type="PROSITE-ProRule" id="PRU00175"/>
    </source>
</evidence>
<comment type="caution">
    <text evidence="5">The sequence shown here is derived from an EMBL/GenBank/DDBJ whole genome shotgun (WGS) entry which is preliminary data.</text>
</comment>
<keyword evidence="1" id="KW-0479">Metal-binding</keyword>
<reference evidence="5 6" key="1">
    <citation type="submission" date="2019-01" db="EMBL/GenBank/DDBJ databases">
        <title>Sequencing of cultivated peanut Arachis hypogaea provides insights into genome evolution and oil improvement.</title>
        <authorList>
            <person name="Chen X."/>
        </authorList>
    </citation>
    <scope>NUCLEOTIDE SEQUENCE [LARGE SCALE GENOMIC DNA]</scope>
    <source>
        <strain evidence="6">cv. Fuhuasheng</strain>
        <tissue evidence="5">Leaves</tissue>
    </source>
</reference>
<dbReference type="CDD" id="cd16461">
    <property type="entry name" value="RING-H2_EL5-like"/>
    <property type="match status" value="1"/>
</dbReference>
<feature type="region of interest" description="Disordered" evidence="2">
    <location>
        <begin position="1"/>
        <end position="21"/>
    </location>
</feature>
<dbReference type="PANTHER" id="PTHR45676">
    <property type="entry name" value="RING-H2 FINGER PROTEIN ATL51-RELATED"/>
    <property type="match status" value="1"/>
</dbReference>
<dbReference type="SMART" id="SM00184">
    <property type="entry name" value="RING"/>
    <property type="match status" value="1"/>
</dbReference>
<evidence type="ECO:0000259" key="4">
    <source>
        <dbReference type="PROSITE" id="PS50089"/>
    </source>
</evidence>
<dbReference type="EMBL" id="SDMP01000001">
    <property type="protein sequence ID" value="RYR77238.1"/>
    <property type="molecule type" value="Genomic_DNA"/>
</dbReference>
<feature type="region of interest" description="Disordered" evidence="2">
    <location>
        <begin position="171"/>
        <end position="191"/>
    </location>
</feature>
<dbReference type="OrthoDB" id="9984778at2759"/>
<dbReference type="STRING" id="3818.A0A445EP52"/>
<dbReference type="Proteomes" id="UP000289738">
    <property type="component" value="Chromosome A01"/>
</dbReference>
<protein>
    <recommendedName>
        <fullName evidence="4">RING-type domain-containing protein</fullName>
    </recommendedName>
</protein>
<gene>
    <name evidence="5" type="ORF">Ahy_A01g001691</name>
</gene>
<feature type="transmembrane region" description="Helical" evidence="3">
    <location>
        <begin position="27"/>
        <end position="48"/>
    </location>
</feature>
<evidence type="ECO:0000256" key="2">
    <source>
        <dbReference type="SAM" id="MobiDB-lite"/>
    </source>
</evidence>
<dbReference type="PROSITE" id="PS50089">
    <property type="entry name" value="ZF_RING_2"/>
    <property type="match status" value="1"/>
</dbReference>
<dbReference type="GO" id="GO:0008270">
    <property type="term" value="F:zinc ion binding"/>
    <property type="evidence" value="ECO:0007669"/>
    <property type="project" value="UniProtKB-KW"/>
</dbReference>
<dbReference type="Pfam" id="PF13639">
    <property type="entry name" value="zf-RING_2"/>
    <property type="match status" value="1"/>
</dbReference>
<evidence type="ECO:0000313" key="6">
    <source>
        <dbReference type="Proteomes" id="UP000289738"/>
    </source>
</evidence>
<dbReference type="InterPro" id="IPR001841">
    <property type="entry name" value="Znf_RING"/>
</dbReference>
<keyword evidence="1" id="KW-0863">Zinc-finger</keyword>
<organism evidence="5 6">
    <name type="scientific">Arachis hypogaea</name>
    <name type="common">Peanut</name>
    <dbReference type="NCBI Taxonomy" id="3818"/>
    <lineage>
        <taxon>Eukaryota</taxon>
        <taxon>Viridiplantae</taxon>
        <taxon>Streptophyta</taxon>
        <taxon>Embryophyta</taxon>
        <taxon>Tracheophyta</taxon>
        <taxon>Spermatophyta</taxon>
        <taxon>Magnoliopsida</taxon>
        <taxon>eudicotyledons</taxon>
        <taxon>Gunneridae</taxon>
        <taxon>Pentapetalae</taxon>
        <taxon>rosids</taxon>
        <taxon>fabids</taxon>
        <taxon>Fabales</taxon>
        <taxon>Fabaceae</taxon>
        <taxon>Papilionoideae</taxon>
        <taxon>50 kb inversion clade</taxon>
        <taxon>dalbergioids sensu lato</taxon>
        <taxon>Dalbergieae</taxon>
        <taxon>Pterocarpus clade</taxon>
        <taxon>Arachis</taxon>
    </lineage>
</organism>
<feature type="compositionally biased region" description="Acidic residues" evidence="2">
    <location>
        <begin position="105"/>
        <end position="115"/>
    </location>
</feature>
<keyword evidence="3" id="KW-0812">Transmembrane</keyword>
<evidence type="ECO:0000256" key="3">
    <source>
        <dbReference type="SAM" id="Phobius"/>
    </source>
</evidence>
<dbReference type="Gene3D" id="3.30.40.10">
    <property type="entry name" value="Zinc/RING finger domain, C3HC4 (zinc finger)"/>
    <property type="match status" value="1"/>
</dbReference>
<keyword evidence="6" id="KW-1185">Reference proteome</keyword>
<feature type="region of interest" description="Disordered" evidence="2">
    <location>
        <begin position="96"/>
        <end position="115"/>
    </location>
</feature>
<dbReference type="GO" id="GO:0016567">
    <property type="term" value="P:protein ubiquitination"/>
    <property type="evidence" value="ECO:0007669"/>
    <property type="project" value="UniProtKB-UniPathway"/>
</dbReference>
<accession>A0A445EP52</accession>
<dbReference type="AlphaFoldDB" id="A0A445EP52"/>
<feature type="domain" description="RING-type" evidence="4">
    <location>
        <begin position="119"/>
        <end position="161"/>
    </location>
</feature>
<keyword evidence="1" id="KW-0862">Zinc</keyword>
<keyword evidence="3" id="KW-0472">Membrane</keyword>
<dbReference type="InterPro" id="IPR013083">
    <property type="entry name" value="Znf_RING/FYVE/PHD"/>
</dbReference>
<keyword evidence="3" id="KW-1133">Transmembrane helix</keyword>